<sequence>MTNSLATFPPDTGIHCLGLIRNLATYFPCNCELAFPRVPAVLLSLSGLLTLLVQETRSSQRERVRAHFKDADTRLNRPDML</sequence>
<proteinExistence type="predicted"/>
<evidence type="ECO:0000313" key="3">
    <source>
        <dbReference type="WBParaSite" id="HPBE_0000228301-mRNA-1"/>
    </source>
</evidence>
<evidence type="ECO:0000313" key="2">
    <source>
        <dbReference type="Proteomes" id="UP000050761"/>
    </source>
</evidence>
<organism evidence="2 3">
    <name type="scientific">Heligmosomoides polygyrus</name>
    <name type="common">Parasitic roundworm</name>
    <dbReference type="NCBI Taxonomy" id="6339"/>
    <lineage>
        <taxon>Eukaryota</taxon>
        <taxon>Metazoa</taxon>
        <taxon>Ecdysozoa</taxon>
        <taxon>Nematoda</taxon>
        <taxon>Chromadorea</taxon>
        <taxon>Rhabditida</taxon>
        <taxon>Rhabditina</taxon>
        <taxon>Rhabditomorpha</taxon>
        <taxon>Strongyloidea</taxon>
        <taxon>Heligmosomidae</taxon>
        <taxon>Heligmosomoides</taxon>
    </lineage>
</organism>
<dbReference type="Proteomes" id="UP000050761">
    <property type="component" value="Unassembled WGS sequence"/>
</dbReference>
<evidence type="ECO:0000313" key="1">
    <source>
        <dbReference type="EMBL" id="VDO24185.1"/>
    </source>
</evidence>
<dbReference type="AlphaFoldDB" id="A0A183F7Z1"/>
<dbReference type="WBParaSite" id="HPBE_0000228301-mRNA-1">
    <property type="protein sequence ID" value="HPBE_0000228301-mRNA-1"/>
    <property type="gene ID" value="HPBE_0000228301"/>
</dbReference>
<dbReference type="EMBL" id="UZAH01003258">
    <property type="protein sequence ID" value="VDO24185.1"/>
    <property type="molecule type" value="Genomic_DNA"/>
</dbReference>
<keyword evidence="2" id="KW-1185">Reference proteome</keyword>
<reference evidence="3" key="2">
    <citation type="submission" date="2019-09" db="UniProtKB">
        <authorList>
            <consortium name="WormBaseParasite"/>
        </authorList>
    </citation>
    <scope>IDENTIFICATION</scope>
</reference>
<name>A0A183F7Z1_HELPZ</name>
<accession>A0A3P7XET3</accession>
<protein>
    <submittedName>
        <fullName evidence="1 3">Uncharacterized protein</fullName>
    </submittedName>
</protein>
<accession>A0A183F7Z1</accession>
<gene>
    <name evidence="1" type="ORF">HPBE_LOCUS2284</name>
</gene>
<reference evidence="1 2" key="1">
    <citation type="submission" date="2018-11" db="EMBL/GenBank/DDBJ databases">
        <authorList>
            <consortium name="Pathogen Informatics"/>
        </authorList>
    </citation>
    <scope>NUCLEOTIDE SEQUENCE [LARGE SCALE GENOMIC DNA]</scope>
</reference>